<evidence type="ECO:0000313" key="6">
    <source>
        <dbReference type="Proteomes" id="UP001142325"/>
    </source>
</evidence>
<evidence type="ECO:0000313" key="5">
    <source>
        <dbReference type="EMBL" id="GLK00787.1"/>
    </source>
</evidence>
<keyword evidence="1" id="KW-0677">Repeat</keyword>
<dbReference type="CDD" id="cd01448">
    <property type="entry name" value="TST_Repeat_1"/>
    <property type="match status" value="1"/>
</dbReference>
<evidence type="ECO:0000256" key="1">
    <source>
        <dbReference type="ARBA" id="ARBA00022737"/>
    </source>
</evidence>
<accession>A0A9W6M7T6</accession>
<dbReference type="InterPro" id="IPR051126">
    <property type="entry name" value="Thiosulfate_sulfurtransferase"/>
</dbReference>
<dbReference type="Pfam" id="PF00581">
    <property type="entry name" value="Rhodanese"/>
    <property type="match status" value="2"/>
</dbReference>
<name>A0A9W6M7T6_9MICO</name>
<feature type="domain" description="Rhodanese" evidence="4">
    <location>
        <begin position="168"/>
        <end position="289"/>
    </location>
</feature>
<evidence type="ECO:0000259" key="4">
    <source>
        <dbReference type="PROSITE" id="PS50206"/>
    </source>
</evidence>
<dbReference type="AlphaFoldDB" id="A0A9W6M7T6"/>
<keyword evidence="3" id="KW-0808">Transferase</keyword>
<dbReference type="EMBL" id="BSET01000001">
    <property type="protein sequence ID" value="GLK00787.1"/>
    <property type="molecule type" value="Genomic_DNA"/>
</dbReference>
<dbReference type="InterPro" id="IPR001763">
    <property type="entry name" value="Rhodanese-like_dom"/>
</dbReference>
<keyword evidence="6" id="KW-1185">Reference proteome</keyword>
<feature type="domain" description="Rhodanese" evidence="4">
    <location>
        <begin position="31"/>
        <end position="138"/>
    </location>
</feature>
<proteinExistence type="predicted"/>
<evidence type="ECO:0000256" key="3">
    <source>
        <dbReference type="RuleBase" id="RU000507"/>
    </source>
</evidence>
<dbReference type="PROSITE" id="PS00683">
    <property type="entry name" value="RHODANESE_2"/>
    <property type="match status" value="1"/>
</dbReference>
<dbReference type="SMART" id="SM00450">
    <property type="entry name" value="RHOD"/>
    <property type="match status" value="2"/>
</dbReference>
<dbReference type="CDD" id="cd01449">
    <property type="entry name" value="TST_Repeat_2"/>
    <property type="match status" value="1"/>
</dbReference>
<reference evidence="5" key="1">
    <citation type="journal article" date="2014" name="Int. J. Syst. Evol. Microbiol.">
        <title>Complete genome sequence of Corynebacterium casei LMG S-19264T (=DSM 44701T), isolated from a smear-ripened cheese.</title>
        <authorList>
            <consortium name="US DOE Joint Genome Institute (JGI-PGF)"/>
            <person name="Walter F."/>
            <person name="Albersmeier A."/>
            <person name="Kalinowski J."/>
            <person name="Ruckert C."/>
        </authorList>
    </citation>
    <scope>NUCLEOTIDE SEQUENCE</scope>
    <source>
        <strain evidence="5">VKM Ac-1958</strain>
    </source>
</reference>
<protein>
    <recommendedName>
        <fullName evidence="3">Sulfurtransferase</fullName>
    </recommendedName>
</protein>
<dbReference type="InterPro" id="IPR036873">
    <property type="entry name" value="Rhodanese-like_dom_sf"/>
</dbReference>
<dbReference type="RefSeq" id="WP_204938478.1">
    <property type="nucleotide sequence ID" value="NZ_BAAAUM010000001.1"/>
</dbReference>
<organism evidence="5 6">
    <name type="scientific">Microbacterium keratanolyticum</name>
    <dbReference type="NCBI Taxonomy" id="67574"/>
    <lineage>
        <taxon>Bacteria</taxon>
        <taxon>Bacillati</taxon>
        <taxon>Actinomycetota</taxon>
        <taxon>Actinomycetes</taxon>
        <taxon>Micrococcales</taxon>
        <taxon>Microbacteriaceae</taxon>
        <taxon>Microbacterium</taxon>
    </lineage>
</organism>
<dbReference type="InterPro" id="IPR001307">
    <property type="entry name" value="Thiosulphate_STrfase_CS"/>
</dbReference>
<dbReference type="GO" id="GO:0004792">
    <property type="term" value="F:thiosulfate-cyanide sulfurtransferase activity"/>
    <property type="evidence" value="ECO:0007669"/>
    <property type="project" value="UniProtKB-EC"/>
</dbReference>
<sequence>MTLPYDPATDLQAYAHPERLVTQEWIDAHRDDPALVLLESNEDVLLYATGHIRGAHKIDWHTDLNDPVTRDFIGPDAFTALARRLGITPDSTIVLYGDRNNWWAAYALWVFTLYGLRDVRLLDGGRDHWAAEGRELTREVPPTPTPSDYVAPDRDDHTIRAFASDVLRHGDRPLIDVRTPAEFSGETTFIPDHPLEGTLRGGHIPGAVNVPWATAARPDGRFRPRAELDALYRDQREIAQDDDVIVYCRIGERSAHTWFVLTHLLGFQNVRNYDGSWAEWGNLVRVPIALGAD</sequence>
<reference evidence="5" key="2">
    <citation type="submission" date="2023-01" db="EMBL/GenBank/DDBJ databases">
        <authorList>
            <person name="Sun Q."/>
            <person name="Evtushenko L."/>
        </authorList>
    </citation>
    <scope>NUCLEOTIDE SEQUENCE</scope>
    <source>
        <strain evidence="5">VKM Ac-1958</strain>
    </source>
</reference>
<comment type="catalytic activity">
    <reaction evidence="2">
        <text>thiosulfate + hydrogen cyanide = thiocyanate + sulfite + 2 H(+)</text>
        <dbReference type="Rhea" id="RHEA:16881"/>
        <dbReference type="ChEBI" id="CHEBI:15378"/>
        <dbReference type="ChEBI" id="CHEBI:17359"/>
        <dbReference type="ChEBI" id="CHEBI:18022"/>
        <dbReference type="ChEBI" id="CHEBI:18407"/>
        <dbReference type="ChEBI" id="CHEBI:33542"/>
        <dbReference type="EC" id="2.8.1.1"/>
    </reaction>
</comment>
<evidence type="ECO:0000256" key="2">
    <source>
        <dbReference type="ARBA" id="ARBA00047549"/>
    </source>
</evidence>
<dbReference type="Gene3D" id="3.40.250.10">
    <property type="entry name" value="Rhodanese-like domain"/>
    <property type="match status" value="2"/>
</dbReference>
<dbReference type="PANTHER" id="PTHR43855">
    <property type="entry name" value="THIOSULFATE SULFURTRANSFERASE"/>
    <property type="match status" value="1"/>
</dbReference>
<comment type="caution">
    <text evidence="5">The sequence shown here is derived from an EMBL/GenBank/DDBJ whole genome shotgun (WGS) entry which is preliminary data.</text>
</comment>
<gene>
    <name evidence="5" type="primary">sseA_1</name>
    <name evidence="5" type="ORF">GCM10017596_05020</name>
</gene>
<dbReference type="SUPFAM" id="SSF52821">
    <property type="entry name" value="Rhodanese/Cell cycle control phosphatase"/>
    <property type="match status" value="2"/>
</dbReference>
<dbReference type="PROSITE" id="PS50206">
    <property type="entry name" value="RHODANESE_3"/>
    <property type="match status" value="2"/>
</dbReference>
<dbReference type="PANTHER" id="PTHR43855:SF1">
    <property type="entry name" value="THIOSULFATE SULFURTRANSFERASE"/>
    <property type="match status" value="1"/>
</dbReference>
<dbReference type="Proteomes" id="UP001142325">
    <property type="component" value="Unassembled WGS sequence"/>
</dbReference>